<accession>A0ABN6ZIK3</accession>
<name>A0ABN6ZIK3_9FIRM</name>
<evidence type="ECO:0008006" key="4">
    <source>
        <dbReference type="Google" id="ProtNLM"/>
    </source>
</evidence>
<keyword evidence="1" id="KW-0812">Transmembrane</keyword>
<organism evidence="2 3">
    <name type="scientific">Turicibacter faecis</name>
    <dbReference type="NCBI Taxonomy" id="2963365"/>
    <lineage>
        <taxon>Bacteria</taxon>
        <taxon>Bacillati</taxon>
        <taxon>Bacillota</taxon>
        <taxon>Erysipelotrichia</taxon>
        <taxon>Erysipelotrichales</taxon>
        <taxon>Turicibacteraceae</taxon>
        <taxon>Turicibacter</taxon>
    </lineage>
</organism>
<keyword evidence="1" id="KW-1133">Transmembrane helix</keyword>
<dbReference type="EMBL" id="AP028127">
    <property type="protein sequence ID" value="BEH91152.1"/>
    <property type="molecule type" value="Genomic_DNA"/>
</dbReference>
<keyword evidence="3" id="KW-1185">Reference proteome</keyword>
<evidence type="ECO:0000256" key="1">
    <source>
        <dbReference type="SAM" id="Phobius"/>
    </source>
</evidence>
<evidence type="ECO:0000313" key="3">
    <source>
        <dbReference type="Proteomes" id="UP001432099"/>
    </source>
</evidence>
<sequence>MSPLQRRIEHHEIPKQKVASTLKKQKVKKKGLYSLQGLIGISSVLVFMLLIGQLYLDAQINEIHYRVEKKKLEIDQQTVVNEELYSKISELSTYSRAMEVAKNNGLSTYENTITIGE</sequence>
<proteinExistence type="predicted"/>
<keyword evidence="1" id="KW-0472">Membrane</keyword>
<evidence type="ECO:0000313" key="2">
    <source>
        <dbReference type="EMBL" id="BEH91152.1"/>
    </source>
</evidence>
<dbReference type="Proteomes" id="UP001432099">
    <property type="component" value="Chromosome"/>
</dbReference>
<reference evidence="2" key="1">
    <citation type="journal article" date="2024" name="Int. J. Syst. Evol. Microbiol.">
        <title>Turicibacter faecis sp. nov., isolated from faeces of heart failure mouse model.</title>
        <authorList>
            <person name="Imamura Y."/>
            <person name="Motooka D."/>
            <person name="Nakajima Y."/>
            <person name="Ito S."/>
            <person name="Kitakaze M."/>
            <person name="Iida T."/>
            <person name="Nakamura S."/>
        </authorList>
    </citation>
    <scope>NUCLEOTIDE SEQUENCE</scope>
    <source>
        <strain evidence="2">TC023</strain>
    </source>
</reference>
<dbReference type="RefSeq" id="WP_161831699.1">
    <property type="nucleotide sequence ID" value="NZ_AP028127.1"/>
</dbReference>
<protein>
    <recommendedName>
        <fullName evidence="4">Cell division protein FtsL</fullName>
    </recommendedName>
</protein>
<feature type="transmembrane region" description="Helical" evidence="1">
    <location>
        <begin position="32"/>
        <end position="56"/>
    </location>
</feature>
<gene>
    <name evidence="2" type="ORF">T23_12540</name>
</gene>